<gene>
    <name evidence="1" type="ORF">IMSAGC001_00308</name>
</gene>
<accession>A0A7I9ZXP2</accession>
<comment type="caution">
    <text evidence="1">The sequence shown here is derived from an EMBL/GenBank/DDBJ whole genome shotgun (WGS) entry which is preliminary data.</text>
</comment>
<reference evidence="1 2" key="1">
    <citation type="journal article" date="2020" name="Microbiome">
        <title>Single-cell genomics of uncultured bacteria reveals dietary fiber responders in the mouse gut microbiota.</title>
        <authorList>
            <person name="Chijiiwa R."/>
            <person name="Hosokawa M."/>
            <person name="Kogawa M."/>
            <person name="Nishikawa Y."/>
            <person name="Ide K."/>
            <person name="Sakanashi C."/>
            <person name="Takahashi K."/>
            <person name="Takeyama H."/>
        </authorList>
    </citation>
    <scope>NUCLEOTIDE SEQUENCE [LARGE SCALE GENOMIC DNA]</scope>
    <source>
        <strain evidence="1">IMSAGC_001</strain>
    </source>
</reference>
<sequence length="89" mass="10349">MSLTTKHTYPIACFRSKKTTIPYFFTITISQAIAVLQRATCCKNNNYLMGANSVHPSLKNNRITFSAKIRTILRQYNSVLHYFKPYKRL</sequence>
<evidence type="ECO:0000313" key="2">
    <source>
        <dbReference type="Proteomes" id="UP000491181"/>
    </source>
</evidence>
<name>A0A7I9ZXP2_9BACE</name>
<organism evidence="1 2">
    <name type="scientific">Bacteroides acidifaciens</name>
    <dbReference type="NCBI Taxonomy" id="85831"/>
    <lineage>
        <taxon>Bacteria</taxon>
        <taxon>Pseudomonadati</taxon>
        <taxon>Bacteroidota</taxon>
        <taxon>Bacteroidia</taxon>
        <taxon>Bacteroidales</taxon>
        <taxon>Bacteroidaceae</taxon>
        <taxon>Bacteroides</taxon>
    </lineage>
</organism>
<dbReference type="AlphaFoldDB" id="A0A7I9ZXP2"/>
<dbReference type="EMBL" id="BLLS01000003">
    <property type="protein sequence ID" value="GFH84913.1"/>
    <property type="molecule type" value="Genomic_DNA"/>
</dbReference>
<protein>
    <submittedName>
        <fullName evidence="1">Uncharacterized protein</fullName>
    </submittedName>
</protein>
<evidence type="ECO:0000313" key="1">
    <source>
        <dbReference type="EMBL" id="GFH84913.1"/>
    </source>
</evidence>
<dbReference type="Proteomes" id="UP000491181">
    <property type="component" value="Unassembled WGS sequence"/>
</dbReference>
<proteinExistence type="predicted"/>